<dbReference type="Proteomes" id="UP000244803">
    <property type="component" value="Chromosome 2"/>
</dbReference>
<feature type="chain" id="PRO_5038090504" description="6-Cys domain-containing protein" evidence="1">
    <location>
        <begin position="21"/>
        <end position="780"/>
    </location>
</feature>
<reference evidence="2" key="1">
    <citation type="submission" date="2022-07" db="EMBL/GenBank/DDBJ databases">
        <title>Evaluation of T. orientalis genome assembly methods using nanopore sequencing and analysis of variation between genomes.</title>
        <authorList>
            <person name="Yam J."/>
            <person name="Micallef M.L."/>
            <person name="Liu M."/>
            <person name="Djordjevic S.P."/>
            <person name="Bogema D.R."/>
            <person name="Jenkins C."/>
        </authorList>
    </citation>
    <scope>NUCLEOTIDE SEQUENCE</scope>
    <source>
        <strain evidence="2">Fish Creek</strain>
    </source>
</reference>
<accession>A0A976QRS0</accession>
<evidence type="ECO:0008006" key="4">
    <source>
        <dbReference type="Google" id="ProtNLM"/>
    </source>
</evidence>
<evidence type="ECO:0000313" key="3">
    <source>
        <dbReference type="Proteomes" id="UP000244803"/>
    </source>
</evidence>
<dbReference type="OrthoDB" id="361345at2759"/>
<proteinExistence type="predicted"/>
<organism evidence="2 3">
    <name type="scientific">Theileria orientalis</name>
    <dbReference type="NCBI Taxonomy" id="68886"/>
    <lineage>
        <taxon>Eukaryota</taxon>
        <taxon>Sar</taxon>
        <taxon>Alveolata</taxon>
        <taxon>Apicomplexa</taxon>
        <taxon>Aconoidasida</taxon>
        <taxon>Piroplasmida</taxon>
        <taxon>Theileriidae</taxon>
        <taxon>Theileria</taxon>
    </lineage>
</organism>
<keyword evidence="1" id="KW-0732">Signal</keyword>
<sequence>MIIHNILFVLCVLGFTTVHGYISIIKTVGTDPKELLTIRDFTSDIGYYEVDLYYNQYVGIHVDGDGKNIFKIDPLEENSYYTPLKNQSLTDGVKRDKINIVKTLPINVEKTENDYKLYYNDSEKPNKIVKMYFNLLGRTSTVVGVVQINVMPEVEFIDPEDVTDYSKLIDRSKVVRYYKEIRQGVKWKGICDSSKSKTLKAENQKYTSHEGKIEYTSINPLLFTPDDHGIFEIDLTGGTIFRSDITLSSKCVQSDETHLKVYQYPEYLGFSITGWHRPRRIYEGIFDIEDQNVIAIDVPRDVLFPDCLIEFVDPVNRVVTTKNYLKGSRLTNISRTVKILDIGRASRYNNITLKCKIEKGAHTTDLYLHVKPNCDLTNPDNIDKNRISCTVFMDLAVEHYIIHKDKNHSVRKVRDANFYYLENPEEMTLSSKFKIIPSIYLDTSYIEVTEKPGYVQVDIATGFQIKRNPIFLLIEDKKKELKGIVRMYVHNDSARTRIDEVGGRIEVKNYEDSKTIILKLDISHKRTTVSCDKVFGTGYSLYPKGKNTVYTNISDTNKHRTEFETAQFEDLFGSSGVTILKKPETNTDLEIILDDGYEITADHYRPIYFICSKGNSSEENKIVPEKYGIIAVDPIYTGINYLGCGMRRNLFVDSENKQFSGDSCEFHLGRTENVRFHCPDYVPEQFLEENQERYRSEDSDESYENPFKTLFRCYNRTSFMSRLFKYRNEVNVFKGRKSVSELRSLWSFDKRLMRDQGIKSVVCACYNKQGEPKSKITVTI</sequence>
<gene>
    <name evidence="2" type="ORF">MACJ_001740</name>
</gene>
<protein>
    <recommendedName>
        <fullName evidence="4">6-Cys domain-containing protein</fullName>
    </recommendedName>
</protein>
<name>A0A976QRS0_THEOR</name>
<dbReference type="AlphaFoldDB" id="A0A976QRS0"/>
<dbReference type="EMBL" id="CP056068">
    <property type="protein sequence ID" value="UKJ90805.2"/>
    <property type="molecule type" value="Genomic_DNA"/>
</dbReference>
<evidence type="ECO:0000313" key="2">
    <source>
        <dbReference type="EMBL" id="UKJ90805.2"/>
    </source>
</evidence>
<feature type="signal peptide" evidence="1">
    <location>
        <begin position="1"/>
        <end position="20"/>
    </location>
</feature>
<evidence type="ECO:0000256" key="1">
    <source>
        <dbReference type="SAM" id="SignalP"/>
    </source>
</evidence>